<organism evidence="1 2">
    <name type="scientific">Aspergillus welwitschiae</name>
    <dbReference type="NCBI Taxonomy" id="1341132"/>
    <lineage>
        <taxon>Eukaryota</taxon>
        <taxon>Fungi</taxon>
        <taxon>Dikarya</taxon>
        <taxon>Ascomycota</taxon>
        <taxon>Pezizomycotina</taxon>
        <taxon>Eurotiomycetes</taxon>
        <taxon>Eurotiomycetidae</taxon>
        <taxon>Eurotiales</taxon>
        <taxon>Aspergillaceae</taxon>
        <taxon>Aspergillus</taxon>
        <taxon>Aspergillus subgen. Circumdati</taxon>
    </lineage>
</organism>
<dbReference type="Proteomes" id="UP000253729">
    <property type="component" value="Unassembled WGS sequence"/>
</dbReference>
<dbReference type="RefSeq" id="XP_026630421.1">
    <property type="nucleotide sequence ID" value="XM_026764846.1"/>
</dbReference>
<gene>
    <name evidence="1" type="ORF">BDQ94DRAFT_136364</name>
</gene>
<reference evidence="1 2" key="1">
    <citation type="submission" date="2018-07" db="EMBL/GenBank/DDBJ databases">
        <title>The genomes of Aspergillus section Nigri reveals drivers in fungal speciation.</title>
        <authorList>
            <consortium name="DOE Joint Genome Institute"/>
            <person name="Vesth T.C."/>
            <person name="Nybo J."/>
            <person name="Theobald S."/>
            <person name="Brandl J."/>
            <person name="Frisvad J.C."/>
            <person name="Nielsen K.F."/>
            <person name="Lyhne E.K."/>
            <person name="Kogle M.E."/>
            <person name="Kuo A."/>
            <person name="Riley R."/>
            <person name="Clum A."/>
            <person name="Nolan M."/>
            <person name="Lipzen A."/>
            <person name="Salamov A."/>
            <person name="Henrissat B."/>
            <person name="Wiebenga A."/>
            <person name="De vries R.P."/>
            <person name="Grigoriev I.V."/>
            <person name="Mortensen U.H."/>
            <person name="Andersen M.R."/>
            <person name="Baker S.E."/>
        </authorList>
    </citation>
    <scope>NUCLEOTIDE SEQUENCE [LARGE SCALE GENOMIC DNA]</scope>
    <source>
        <strain evidence="1 2">CBS 139.54b</strain>
    </source>
</reference>
<evidence type="ECO:0000313" key="1">
    <source>
        <dbReference type="EMBL" id="RDH37399.1"/>
    </source>
</evidence>
<evidence type="ECO:0000313" key="2">
    <source>
        <dbReference type="Proteomes" id="UP000253729"/>
    </source>
</evidence>
<name>A0A3F3QEB9_9EURO</name>
<proteinExistence type="predicted"/>
<dbReference type="AlphaFoldDB" id="A0A3F3QEB9"/>
<protein>
    <submittedName>
        <fullName evidence="1">Uncharacterized protein</fullName>
    </submittedName>
</protein>
<dbReference type="EMBL" id="KZ852035">
    <property type="protein sequence ID" value="RDH37399.1"/>
    <property type="molecule type" value="Genomic_DNA"/>
</dbReference>
<sequence length="61" mass="7284">MEPTSLKIDPFQNLSLYNSHSNRHAKTTTWTYPLAISSRPTQMYDRHTKVTRDTRYLMLRL</sequence>
<dbReference type="GeneID" id="38133202"/>
<keyword evidence="2" id="KW-1185">Reference proteome</keyword>
<accession>A0A3F3QEB9</accession>